<organism evidence="1">
    <name type="scientific">marine sediment metagenome</name>
    <dbReference type="NCBI Taxonomy" id="412755"/>
    <lineage>
        <taxon>unclassified sequences</taxon>
        <taxon>metagenomes</taxon>
        <taxon>ecological metagenomes</taxon>
    </lineage>
</organism>
<dbReference type="EMBL" id="BARV01015179">
    <property type="protein sequence ID" value="GAI27773.1"/>
    <property type="molecule type" value="Genomic_DNA"/>
</dbReference>
<feature type="non-terminal residue" evidence="1">
    <location>
        <position position="1"/>
    </location>
</feature>
<comment type="caution">
    <text evidence="1">The sequence shown here is derived from an EMBL/GenBank/DDBJ whole genome shotgun (WGS) entry which is preliminary data.</text>
</comment>
<dbReference type="AlphaFoldDB" id="X1M912"/>
<proteinExistence type="predicted"/>
<sequence>VLKGDISPVSTPKNGHVYWFNYSILHEVIKTAGLAIEAEAFVTPKRILPKFLWKILSRSNPNLFASGYVVKCAPTKID</sequence>
<gene>
    <name evidence="1" type="ORF">S06H3_26280</name>
</gene>
<accession>X1M912</accession>
<reference evidence="1" key="1">
    <citation type="journal article" date="2014" name="Front. Microbiol.">
        <title>High frequency of phylogenetically diverse reductive dehalogenase-homologous genes in deep subseafloor sedimentary metagenomes.</title>
        <authorList>
            <person name="Kawai M."/>
            <person name="Futagami T."/>
            <person name="Toyoda A."/>
            <person name="Takaki Y."/>
            <person name="Nishi S."/>
            <person name="Hori S."/>
            <person name="Arai W."/>
            <person name="Tsubouchi T."/>
            <person name="Morono Y."/>
            <person name="Uchiyama I."/>
            <person name="Ito T."/>
            <person name="Fujiyama A."/>
            <person name="Inagaki F."/>
            <person name="Takami H."/>
        </authorList>
    </citation>
    <scope>NUCLEOTIDE SEQUENCE</scope>
    <source>
        <strain evidence="1">Expedition CK06-06</strain>
    </source>
</reference>
<name>X1M912_9ZZZZ</name>
<evidence type="ECO:0000313" key="1">
    <source>
        <dbReference type="EMBL" id="GAI27773.1"/>
    </source>
</evidence>
<protein>
    <submittedName>
        <fullName evidence="1">Uncharacterized protein</fullName>
    </submittedName>
</protein>